<feature type="compositionally biased region" description="Basic and acidic residues" evidence="1">
    <location>
        <begin position="249"/>
        <end position="273"/>
    </location>
</feature>
<proteinExistence type="predicted"/>
<feature type="compositionally biased region" description="Acidic residues" evidence="1">
    <location>
        <begin position="274"/>
        <end position="299"/>
    </location>
</feature>
<evidence type="ECO:0000313" key="3">
    <source>
        <dbReference type="Proteomes" id="UP001296104"/>
    </source>
</evidence>
<organism evidence="2 3">
    <name type="scientific">Lecanosticta acicola</name>
    <dbReference type="NCBI Taxonomy" id="111012"/>
    <lineage>
        <taxon>Eukaryota</taxon>
        <taxon>Fungi</taxon>
        <taxon>Dikarya</taxon>
        <taxon>Ascomycota</taxon>
        <taxon>Pezizomycotina</taxon>
        <taxon>Dothideomycetes</taxon>
        <taxon>Dothideomycetidae</taxon>
        <taxon>Mycosphaerellales</taxon>
        <taxon>Mycosphaerellaceae</taxon>
        <taxon>Lecanosticta</taxon>
    </lineage>
</organism>
<feature type="compositionally biased region" description="Acidic residues" evidence="1">
    <location>
        <begin position="233"/>
        <end position="248"/>
    </location>
</feature>
<sequence>MTSADFSAANTTLAMTSSNTTTLAPEDSRLMTLPQELQDMIYEDAMATEVHIADDWRMPGLLRALRTGPNTPIFERALKTFYEVATFDILDTKLIGWLQERKEYSKLISDIHVHRVGEADDVNLVKFKYNVVEATLIMLTLSAPINVMRVMINFEIARKAQKHLLTVGLEIATSGLVLSEDALKGVLFSKEGDSAWSSDLFEGLCSMPACASFMQRFVVDSDRLKALMNGAQIDEDETNGDGDDEGDGADSKKDETELVEHGGDDEVEHHGVENEEDGEKVESEEEDQSEEQVDMEDYGSGDGEDKTKRKNEGEVKVGVEGHAGEDE</sequence>
<dbReference type="AlphaFoldDB" id="A0AAI8YU62"/>
<reference evidence="2" key="1">
    <citation type="submission" date="2023-11" db="EMBL/GenBank/DDBJ databases">
        <authorList>
            <person name="Alioto T."/>
            <person name="Alioto T."/>
            <person name="Gomez Garrido J."/>
        </authorList>
    </citation>
    <scope>NUCLEOTIDE SEQUENCE</scope>
</reference>
<protein>
    <submittedName>
        <fullName evidence="2">Uncharacterized protein</fullName>
    </submittedName>
</protein>
<dbReference type="Proteomes" id="UP001296104">
    <property type="component" value="Unassembled WGS sequence"/>
</dbReference>
<feature type="region of interest" description="Disordered" evidence="1">
    <location>
        <begin position="230"/>
        <end position="327"/>
    </location>
</feature>
<gene>
    <name evidence="2" type="ORF">LECACI_7A002083</name>
</gene>
<keyword evidence="3" id="KW-1185">Reference proteome</keyword>
<comment type="caution">
    <text evidence="2">The sequence shown here is derived from an EMBL/GenBank/DDBJ whole genome shotgun (WGS) entry which is preliminary data.</text>
</comment>
<accession>A0AAI8YU62</accession>
<dbReference type="EMBL" id="CAVMBE010000008">
    <property type="protein sequence ID" value="CAK3877357.1"/>
    <property type="molecule type" value="Genomic_DNA"/>
</dbReference>
<name>A0AAI8YU62_9PEZI</name>
<evidence type="ECO:0000313" key="2">
    <source>
        <dbReference type="EMBL" id="CAK3877357.1"/>
    </source>
</evidence>
<feature type="compositionally biased region" description="Basic and acidic residues" evidence="1">
    <location>
        <begin position="303"/>
        <end position="327"/>
    </location>
</feature>
<evidence type="ECO:0000256" key="1">
    <source>
        <dbReference type="SAM" id="MobiDB-lite"/>
    </source>
</evidence>